<evidence type="ECO:0000256" key="4">
    <source>
        <dbReference type="SAM" id="MobiDB-lite"/>
    </source>
</evidence>
<dbReference type="GO" id="GO:0005768">
    <property type="term" value="C:endosome"/>
    <property type="evidence" value="ECO:0007669"/>
    <property type="project" value="TreeGrafter"/>
</dbReference>
<evidence type="ECO:0000256" key="3">
    <source>
        <dbReference type="ARBA" id="ARBA00023054"/>
    </source>
</evidence>
<organism evidence="5 6">
    <name type="scientific">Monilinia fructigena</name>
    <dbReference type="NCBI Taxonomy" id="38457"/>
    <lineage>
        <taxon>Eukaryota</taxon>
        <taxon>Fungi</taxon>
        <taxon>Dikarya</taxon>
        <taxon>Ascomycota</taxon>
        <taxon>Pezizomycotina</taxon>
        <taxon>Leotiomycetes</taxon>
        <taxon>Helotiales</taxon>
        <taxon>Sclerotiniaceae</taxon>
        <taxon>Monilinia</taxon>
    </lineage>
</organism>
<proteinExistence type="inferred from homology"/>
<evidence type="ECO:0000313" key="6">
    <source>
        <dbReference type="Proteomes" id="UP000249056"/>
    </source>
</evidence>
<dbReference type="EMBL" id="QKRW01000046">
    <property type="protein sequence ID" value="RAL59969.1"/>
    <property type="molecule type" value="Genomic_DNA"/>
</dbReference>
<dbReference type="OrthoDB" id="16772at2759"/>
<protein>
    <recommendedName>
        <fullName evidence="2">Autophagy-related protein 14</fullName>
    </recommendedName>
</protein>
<evidence type="ECO:0000256" key="2">
    <source>
        <dbReference type="ARBA" id="ARBA00013807"/>
    </source>
</evidence>
<feature type="region of interest" description="Disordered" evidence="4">
    <location>
        <begin position="360"/>
        <end position="387"/>
    </location>
</feature>
<feature type="compositionally biased region" description="Low complexity" evidence="4">
    <location>
        <begin position="262"/>
        <end position="274"/>
    </location>
</feature>
<keyword evidence="3" id="KW-0175">Coiled coil</keyword>
<feature type="compositionally biased region" description="Basic and acidic residues" evidence="4">
    <location>
        <begin position="547"/>
        <end position="563"/>
    </location>
</feature>
<accession>A0A395INK9</accession>
<evidence type="ECO:0000313" key="5">
    <source>
        <dbReference type="EMBL" id="RAL59969.1"/>
    </source>
</evidence>
<dbReference type="GO" id="GO:0035493">
    <property type="term" value="P:SNARE complex assembly"/>
    <property type="evidence" value="ECO:0007669"/>
    <property type="project" value="TreeGrafter"/>
</dbReference>
<feature type="compositionally biased region" description="Basic and acidic residues" evidence="4">
    <location>
        <begin position="529"/>
        <end position="539"/>
    </location>
</feature>
<dbReference type="PANTHER" id="PTHR15157:SF13">
    <property type="entry name" value="AUTOPHAGY-RELATED PROTEIN 14"/>
    <property type="match status" value="1"/>
</dbReference>
<gene>
    <name evidence="5" type="ORF">DID88_000595</name>
</gene>
<keyword evidence="6" id="KW-1185">Reference proteome</keyword>
<dbReference type="GO" id="GO:0032991">
    <property type="term" value="C:protein-containing complex"/>
    <property type="evidence" value="ECO:0007669"/>
    <property type="project" value="UniProtKB-ARBA"/>
</dbReference>
<dbReference type="GO" id="GO:0000323">
    <property type="term" value="C:lytic vacuole"/>
    <property type="evidence" value="ECO:0007669"/>
    <property type="project" value="TreeGrafter"/>
</dbReference>
<feature type="region of interest" description="Disordered" evidence="4">
    <location>
        <begin position="514"/>
        <end position="589"/>
    </location>
</feature>
<comment type="caution">
    <text evidence="5">The sequence shown here is derived from an EMBL/GenBank/DDBJ whole genome shotgun (WGS) entry which is preliminary data.</text>
</comment>
<dbReference type="InterPro" id="IPR018791">
    <property type="entry name" value="UV_resistance/autophagy_Atg14"/>
</dbReference>
<dbReference type="Pfam" id="PF10186">
    <property type="entry name" value="ATG14"/>
    <property type="match status" value="1"/>
</dbReference>
<comment type="similarity">
    <text evidence="1">Belongs to the ATG14 family.</text>
</comment>
<reference evidence="5 6" key="1">
    <citation type="submission" date="2018-06" db="EMBL/GenBank/DDBJ databases">
        <title>Genome Sequence of the Brown Rot Fungal Pathogen Monilinia fructigena.</title>
        <authorList>
            <person name="Landi L."/>
            <person name="De Miccolis Angelini R.M."/>
            <person name="Pollastro S."/>
            <person name="Abate D."/>
            <person name="Faretra F."/>
            <person name="Romanazzi G."/>
        </authorList>
    </citation>
    <scope>NUCLEOTIDE SEQUENCE [LARGE SCALE GENOMIC DNA]</scope>
    <source>
        <strain evidence="5 6">Mfrg269</strain>
    </source>
</reference>
<feature type="region of interest" description="Disordered" evidence="4">
    <location>
        <begin position="259"/>
        <end position="286"/>
    </location>
</feature>
<feature type="compositionally biased region" description="Basic and acidic residues" evidence="4">
    <location>
        <begin position="376"/>
        <end position="387"/>
    </location>
</feature>
<dbReference type="GO" id="GO:0000149">
    <property type="term" value="F:SNARE binding"/>
    <property type="evidence" value="ECO:0007669"/>
    <property type="project" value="TreeGrafter"/>
</dbReference>
<evidence type="ECO:0000256" key="1">
    <source>
        <dbReference type="ARBA" id="ARBA00009574"/>
    </source>
</evidence>
<feature type="region of interest" description="Disordered" evidence="4">
    <location>
        <begin position="101"/>
        <end position="135"/>
    </location>
</feature>
<sequence>MQCDICFRTGGNKLPFLCPTDARNQLYETRVQTAGALLEKEALDQDISGRFPLLPSGRDGDRQLAVVTQSNYDALLAERDKVVDRTNQIVANANELRAKLEQAKEERSKKKAANAQRRAELTSASSGVEARRTKQIQDIEDSTRRTKYRWNQAYNLIGGSRAYLCYEAAKLYELQRVRKSNGEEEYKIGGIGIVDLRLMNMASPAQISTSLSHITHVLMLATHYLAIRLPAEVTLPHRDYPLPTIFSLPSSYLHTNVPFPGTTSSSSSNSPSTSRHAENSNHPRPRPLWINKPLPLLANEDPAAYASFLEGSILLAYNVAWLCKTQGVSVGENGITNFEDICNIGKNLWRLLIGDKPHLQPIPRSSSTTPSPPKNLDTHGQVEGEDRRNAKIERSLLGWASHGSAHSYLGSAEGAEFIRGFKLPRPNQLADKLKNKLMSEVANAEWEVLDQDAWAVEDEIGGDGVVVGARKEGSEAGTAIFKEREDMAGMQSFMSMRTVMDAVEMVNDGIGTNTGIAERHSFGQTNSGDKNRGGRERGRNATMGAVAEKDRDQDKKPGTKEGHLSGTNMDMDMDMDMDMNTGEIKEDQR</sequence>
<name>A0A395INK9_9HELO</name>
<dbReference type="PANTHER" id="PTHR15157">
    <property type="entry name" value="UV RADIATION RESISTANCE-ASSOCIATED GENE PROTEIN"/>
    <property type="match status" value="1"/>
</dbReference>
<dbReference type="Proteomes" id="UP000249056">
    <property type="component" value="Unassembled WGS sequence"/>
</dbReference>
<dbReference type="AlphaFoldDB" id="A0A395INK9"/>